<dbReference type="InterPro" id="IPR001584">
    <property type="entry name" value="Integrase_cat-core"/>
</dbReference>
<dbReference type="Proteomes" id="UP000681722">
    <property type="component" value="Unassembled WGS sequence"/>
</dbReference>
<name>A0A814H0I4_9BILA</name>
<evidence type="ECO:0000313" key="3">
    <source>
        <dbReference type="EMBL" id="CAF3775066.1"/>
    </source>
</evidence>
<gene>
    <name evidence="2" type="ORF">GPM918_LOCUS13896</name>
    <name evidence="3" type="ORF">SRO942_LOCUS13896</name>
</gene>
<dbReference type="PANTHER" id="PTHR46585">
    <property type="entry name" value="INTEGRASE CORE DOMAIN CONTAINING PROTEIN"/>
    <property type="match status" value="1"/>
</dbReference>
<evidence type="ECO:0000313" key="4">
    <source>
        <dbReference type="Proteomes" id="UP000663829"/>
    </source>
</evidence>
<reference evidence="2" key="1">
    <citation type="submission" date="2021-02" db="EMBL/GenBank/DDBJ databases">
        <authorList>
            <person name="Nowell W R."/>
        </authorList>
    </citation>
    <scope>NUCLEOTIDE SEQUENCE</scope>
</reference>
<dbReference type="GO" id="GO:0003676">
    <property type="term" value="F:nucleic acid binding"/>
    <property type="evidence" value="ECO:0007669"/>
    <property type="project" value="InterPro"/>
</dbReference>
<keyword evidence="4" id="KW-1185">Reference proteome</keyword>
<dbReference type="EMBL" id="CAJNOQ010003265">
    <property type="protein sequence ID" value="CAF1003678.1"/>
    <property type="molecule type" value="Genomic_DNA"/>
</dbReference>
<dbReference type="Proteomes" id="UP000663829">
    <property type="component" value="Unassembled WGS sequence"/>
</dbReference>
<protein>
    <recommendedName>
        <fullName evidence="1">Integrase catalytic domain-containing protein</fullName>
    </recommendedName>
</protein>
<accession>A0A814H0I4</accession>
<dbReference type="InterPro" id="IPR012337">
    <property type="entry name" value="RNaseH-like_sf"/>
</dbReference>
<evidence type="ECO:0000313" key="2">
    <source>
        <dbReference type="EMBL" id="CAF1003678.1"/>
    </source>
</evidence>
<proteinExistence type="predicted"/>
<evidence type="ECO:0000259" key="1">
    <source>
        <dbReference type="PROSITE" id="PS50994"/>
    </source>
</evidence>
<comment type="caution">
    <text evidence="2">The sequence shown here is derived from an EMBL/GenBank/DDBJ whole genome shotgun (WGS) entry which is preliminary data.</text>
</comment>
<sequence>MRSRPDVISVDLIYRWILHCKDHFSKFTWAFALKAKSAVVVLHLRKIVFSFGPCRILHSDNGKEFINRLVVDLKHLFPGMLIVHGRPRNPKCQGSIERANAILCSAIGKWMSCTKSNHWSDSLLPVVYDINTRESCGIKCTPYQIMFGQHSRSNCLFWDSQIDGAVEHDDLLKEVPGLLQDDDNEVVVHDEHNDVKDPQLAVVMNKFDVTTDSSEADEKNSNFVVDTAPNTSFNNTVAISDSVANSTFFTSESDEGASLVDMQSVVPVELRSLDETLLEEITFIQACRYLSRNAVNNATCDCKTKCSTTH</sequence>
<organism evidence="2 4">
    <name type="scientific">Didymodactylos carnosus</name>
    <dbReference type="NCBI Taxonomy" id="1234261"/>
    <lineage>
        <taxon>Eukaryota</taxon>
        <taxon>Metazoa</taxon>
        <taxon>Spiralia</taxon>
        <taxon>Gnathifera</taxon>
        <taxon>Rotifera</taxon>
        <taxon>Eurotatoria</taxon>
        <taxon>Bdelloidea</taxon>
        <taxon>Philodinida</taxon>
        <taxon>Philodinidae</taxon>
        <taxon>Didymodactylos</taxon>
    </lineage>
</organism>
<dbReference type="SUPFAM" id="SSF53098">
    <property type="entry name" value="Ribonuclease H-like"/>
    <property type="match status" value="1"/>
</dbReference>
<dbReference type="Gene3D" id="3.30.420.10">
    <property type="entry name" value="Ribonuclease H-like superfamily/Ribonuclease H"/>
    <property type="match status" value="1"/>
</dbReference>
<dbReference type="GO" id="GO:0015074">
    <property type="term" value="P:DNA integration"/>
    <property type="evidence" value="ECO:0007669"/>
    <property type="project" value="InterPro"/>
</dbReference>
<dbReference type="InterPro" id="IPR036397">
    <property type="entry name" value="RNaseH_sf"/>
</dbReference>
<dbReference type="PROSITE" id="PS50994">
    <property type="entry name" value="INTEGRASE"/>
    <property type="match status" value="1"/>
</dbReference>
<feature type="domain" description="Integrase catalytic" evidence="1">
    <location>
        <begin position="1"/>
        <end position="150"/>
    </location>
</feature>
<dbReference type="OrthoDB" id="2499658at2759"/>
<dbReference type="AlphaFoldDB" id="A0A814H0I4"/>
<dbReference type="EMBL" id="CAJOBC010003265">
    <property type="protein sequence ID" value="CAF3775066.1"/>
    <property type="molecule type" value="Genomic_DNA"/>
</dbReference>